<keyword evidence="5 7" id="KW-1133">Transmembrane helix</keyword>
<dbReference type="InterPro" id="IPR039421">
    <property type="entry name" value="Type_1_exporter"/>
</dbReference>
<comment type="caution">
    <text evidence="9">The sequence shown here is derived from an EMBL/GenBank/DDBJ whole genome shotgun (WGS) entry which is preliminary data.</text>
</comment>
<dbReference type="GO" id="GO:0005886">
    <property type="term" value="C:plasma membrane"/>
    <property type="evidence" value="ECO:0007669"/>
    <property type="project" value="UniProtKB-SubCell"/>
</dbReference>
<evidence type="ECO:0000256" key="4">
    <source>
        <dbReference type="ARBA" id="ARBA00022840"/>
    </source>
</evidence>
<dbReference type="Gene3D" id="1.20.1560.10">
    <property type="entry name" value="ABC transporter type 1, transmembrane domain"/>
    <property type="match status" value="1"/>
</dbReference>
<keyword evidence="6 7" id="KW-0472">Membrane</keyword>
<feature type="domain" description="ABC transporter" evidence="8">
    <location>
        <begin position="367"/>
        <end position="610"/>
    </location>
</feature>
<evidence type="ECO:0000256" key="3">
    <source>
        <dbReference type="ARBA" id="ARBA00022741"/>
    </source>
</evidence>
<dbReference type="PANTHER" id="PTHR24221">
    <property type="entry name" value="ATP-BINDING CASSETTE SUB-FAMILY B"/>
    <property type="match status" value="1"/>
</dbReference>
<dbReference type="SUPFAM" id="SSF52540">
    <property type="entry name" value="P-loop containing nucleoside triphosphate hydrolases"/>
    <property type="match status" value="1"/>
</dbReference>
<keyword evidence="10" id="KW-1185">Reference proteome</keyword>
<dbReference type="Gene3D" id="3.40.50.300">
    <property type="entry name" value="P-loop containing nucleotide triphosphate hydrolases"/>
    <property type="match status" value="1"/>
</dbReference>
<evidence type="ECO:0000313" key="10">
    <source>
        <dbReference type="Proteomes" id="UP001056429"/>
    </source>
</evidence>
<evidence type="ECO:0000313" key="9">
    <source>
        <dbReference type="EMBL" id="MCM1991204.1"/>
    </source>
</evidence>
<dbReference type="PROSITE" id="PS50893">
    <property type="entry name" value="ABC_TRANSPORTER_2"/>
    <property type="match status" value="1"/>
</dbReference>
<evidence type="ECO:0000256" key="1">
    <source>
        <dbReference type="ARBA" id="ARBA00004651"/>
    </source>
</evidence>
<dbReference type="InterPro" id="IPR036640">
    <property type="entry name" value="ABC1_TM_sf"/>
</dbReference>
<dbReference type="EMBL" id="JAGSOJ010000003">
    <property type="protein sequence ID" value="MCM1991204.1"/>
    <property type="molecule type" value="Genomic_DNA"/>
</dbReference>
<dbReference type="GO" id="GO:0034040">
    <property type="term" value="F:ATPase-coupled lipid transmembrane transporter activity"/>
    <property type="evidence" value="ECO:0007669"/>
    <property type="project" value="TreeGrafter"/>
</dbReference>
<name>A0A9J6P4P0_9CLOT</name>
<evidence type="ECO:0000256" key="2">
    <source>
        <dbReference type="ARBA" id="ARBA00022692"/>
    </source>
</evidence>
<dbReference type="RefSeq" id="WP_250860310.1">
    <property type="nucleotide sequence ID" value="NZ_JAGSOJ010000003.1"/>
</dbReference>
<feature type="transmembrane region" description="Helical" evidence="7">
    <location>
        <begin position="145"/>
        <end position="164"/>
    </location>
</feature>
<dbReference type="CDD" id="cd03228">
    <property type="entry name" value="ABCC_MRP_Like"/>
    <property type="match status" value="1"/>
</dbReference>
<dbReference type="InterPro" id="IPR027417">
    <property type="entry name" value="P-loop_NTPase"/>
</dbReference>
<dbReference type="Proteomes" id="UP001056429">
    <property type="component" value="Unassembled WGS sequence"/>
</dbReference>
<dbReference type="InterPro" id="IPR003593">
    <property type="entry name" value="AAA+_ATPase"/>
</dbReference>
<dbReference type="InterPro" id="IPR017871">
    <property type="entry name" value="ABC_transporter-like_CS"/>
</dbReference>
<dbReference type="SMART" id="SM00382">
    <property type="entry name" value="AAA"/>
    <property type="match status" value="1"/>
</dbReference>
<keyword evidence="2 7" id="KW-0812">Transmembrane</keyword>
<keyword evidence="4 9" id="KW-0067">ATP-binding</keyword>
<evidence type="ECO:0000259" key="8">
    <source>
        <dbReference type="PROSITE" id="PS50893"/>
    </source>
</evidence>
<keyword evidence="3" id="KW-0547">Nucleotide-binding</keyword>
<evidence type="ECO:0000256" key="5">
    <source>
        <dbReference type="ARBA" id="ARBA00022989"/>
    </source>
</evidence>
<accession>A0A9J6P4P0</accession>
<proteinExistence type="predicted"/>
<feature type="transmembrane region" description="Helical" evidence="7">
    <location>
        <begin position="62"/>
        <end position="82"/>
    </location>
</feature>
<feature type="transmembrane region" description="Helical" evidence="7">
    <location>
        <begin position="24"/>
        <end position="50"/>
    </location>
</feature>
<reference evidence="9" key="1">
    <citation type="journal article" date="2021" name="mSystems">
        <title>Bacteria and Archaea Synergistically Convert Glycine Betaine to Biogenic Methane in the Formosa Cold Seep of the South China Sea.</title>
        <authorList>
            <person name="Li L."/>
            <person name="Zhang W."/>
            <person name="Zhang S."/>
            <person name="Song L."/>
            <person name="Sun Q."/>
            <person name="Zhang H."/>
            <person name="Xiang H."/>
            <person name="Dong X."/>
        </authorList>
    </citation>
    <scope>NUCLEOTIDE SEQUENCE</scope>
    <source>
        <strain evidence="9">ZWT</strain>
    </source>
</reference>
<evidence type="ECO:0000256" key="6">
    <source>
        <dbReference type="ARBA" id="ARBA00023136"/>
    </source>
</evidence>
<dbReference type="SUPFAM" id="SSF90123">
    <property type="entry name" value="ABC transporter transmembrane region"/>
    <property type="match status" value="1"/>
</dbReference>
<dbReference type="Pfam" id="PF00005">
    <property type="entry name" value="ABC_tran"/>
    <property type="match status" value="1"/>
</dbReference>
<feature type="transmembrane region" description="Helical" evidence="7">
    <location>
        <begin position="286"/>
        <end position="307"/>
    </location>
</feature>
<protein>
    <submittedName>
        <fullName evidence="9">ABC transporter ATP-binding protein</fullName>
    </submittedName>
</protein>
<comment type="subcellular location">
    <subcellularLocation>
        <location evidence="1">Cell membrane</location>
        <topology evidence="1">Multi-pass membrane protein</topology>
    </subcellularLocation>
</comment>
<dbReference type="GO" id="GO:0005524">
    <property type="term" value="F:ATP binding"/>
    <property type="evidence" value="ECO:0007669"/>
    <property type="project" value="UniProtKB-KW"/>
</dbReference>
<feature type="transmembrane region" description="Helical" evidence="7">
    <location>
        <begin position="176"/>
        <end position="197"/>
    </location>
</feature>
<gene>
    <name evidence="9" type="ORF">KDK92_15830</name>
</gene>
<dbReference type="GO" id="GO:0016887">
    <property type="term" value="F:ATP hydrolysis activity"/>
    <property type="evidence" value="ECO:0007669"/>
    <property type="project" value="InterPro"/>
</dbReference>
<sequence length="618" mass="70032">MQMLKTHNKAFKIMKRFHYLDHSIGPLILLLGIMRGLVPFIPIVFSNYILTSVINKQFKEALYYSIAMSLLFCVGSILSEWLKKVTTDRNSALSEKIEDIIHQKPLEVDYESIEDGKVISSYTSAISALNYNASYEQLFSKYAELLQSIVSFLFAIGLTLQFCISVSRSESKVLNIVTNPVVCILLILAVVLGVMGITGKVVKWSQSKISELFEVGLDTERRFDYLCRMFRDEEMIKTIQAYDAEKSISNLLDNTSKYINDNNKKEAEYRVYERVVKASSSGVITVLAYSLVALKVLANAIGIGGFLKYSQAIIKMNESLLATIVFNHEIGDMMRYMDKLTEFLDMENKFETGSIPVEKRSDHQYNICFEDVWFKYPGSDEYVLKGVTCEINSNQKSALVGPNGAGKSTFIKLLSRLYEPTKGRITLNGVDIKKYDYKEYLSLFSVVFQDFGLFSFSLGENISNSVEFHKKKVHECLFKTGLEKYGHRLDESLNELSEVEAFGGSDSSSNEKYSGGEQQKIAIARALYKDGAFVILDEPTAALDPISEYEIYQNFDSLVGDKTCIYISHRMSSCRFCSDIIVLNDGSIVERGNHEQLIKDEKLYCDMWNAQAKYYTAS</sequence>
<reference evidence="9" key="2">
    <citation type="submission" date="2021-04" db="EMBL/GenBank/DDBJ databases">
        <authorList>
            <person name="Dong X."/>
        </authorList>
    </citation>
    <scope>NUCLEOTIDE SEQUENCE</scope>
    <source>
        <strain evidence="9">ZWT</strain>
    </source>
</reference>
<organism evidence="9 10">
    <name type="scientific">Oceanirhabdus seepicola</name>
    <dbReference type="NCBI Taxonomy" id="2828781"/>
    <lineage>
        <taxon>Bacteria</taxon>
        <taxon>Bacillati</taxon>
        <taxon>Bacillota</taxon>
        <taxon>Clostridia</taxon>
        <taxon>Eubacteriales</taxon>
        <taxon>Clostridiaceae</taxon>
        <taxon>Oceanirhabdus</taxon>
    </lineage>
</organism>
<evidence type="ECO:0000256" key="7">
    <source>
        <dbReference type="SAM" id="Phobius"/>
    </source>
</evidence>
<dbReference type="InterPro" id="IPR003439">
    <property type="entry name" value="ABC_transporter-like_ATP-bd"/>
</dbReference>
<dbReference type="PANTHER" id="PTHR24221:SF646">
    <property type="entry name" value="HAEMOLYSIN SECRETION ATP-BINDING PROTEIN"/>
    <property type="match status" value="1"/>
</dbReference>
<dbReference type="AlphaFoldDB" id="A0A9J6P4P0"/>
<dbReference type="PROSITE" id="PS00211">
    <property type="entry name" value="ABC_TRANSPORTER_1"/>
    <property type="match status" value="1"/>
</dbReference>